<sequence>MGERAFETIDEILEGVVAETDDEQLHYQLNSARQLVEVARDRHEDLAEAVDDVDEAELRDRLAAMGYLD</sequence>
<name>A0ABU2FJ60_9EURY</name>
<dbReference type="RefSeq" id="WP_310898617.1">
    <property type="nucleotide sequence ID" value="NZ_JAMQOS010000001.1"/>
</dbReference>
<proteinExistence type="predicted"/>
<gene>
    <name evidence="1" type="ORF">NDI86_01470</name>
</gene>
<dbReference type="Proteomes" id="UP001268864">
    <property type="component" value="Unassembled WGS sequence"/>
</dbReference>
<evidence type="ECO:0000313" key="1">
    <source>
        <dbReference type="EMBL" id="MDS0280773.1"/>
    </source>
</evidence>
<keyword evidence="2" id="KW-1185">Reference proteome</keyword>
<comment type="caution">
    <text evidence="1">The sequence shown here is derived from an EMBL/GenBank/DDBJ whole genome shotgun (WGS) entry which is preliminary data.</text>
</comment>
<evidence type="ECO:0000313" key="2">
    <source>
        <dbReference type="Proteomes" id="UP001268864"/>
    </source>
</evidence>
<reference evidence="1 2" key="1">
    <citation type="submission" date="2022-06" db="EMBL/GenBank/DDBJ databases">
        <title>Halomicroarcula sp. a new haloarchaeum isolate from saline soil.</title>
        <authorList>
            <person name="Strakova D."/>
            <person name="Galisteo C."/>
            <person name="Sanchez-Porro C."/>
            <person name="Ventosa A."/>
        </authorList>
    </citation>
    <scope>NUCLEOTIDE SEQUENCE [LARGE SCALE GENOMIC DNA]</scope>
    <source>
        <strain evidence="1 2">S3CR25-11</strain>
    </source>
</reference>
<dbReference type="EMBL" id="JAMQOS010000001">
    <property type="protein sequence ID" value="MDS0280773.1"/>
    <property type="molecule type" value="Genomic_DNA"/>
</dbReference>
<protein>
    <submittedName>
        <fullName evidence="1">Uncharacterized protein</fullName>
    </submittedName>
</protein>
<accession>A0ABU2FJ60</accession>
<organism evidence="1 2">
    <name type="scientific">Haloarcula onubensis</name>
    <dbReference type="NCBI Taxonomy" id="2950539"/>
    <lineage>
        <taxon>Archaea</taxon>
        <taxon>Methanobacteriati</taxon>
        <taxon>Methanobacteriota</taxon>
        <taxon>Stenosarchaea group</taxon>
        <taxon>Halobacteria</taxon>
        <taxon>Halobacteriales</taxon>
        <taxon>Haloarculaceae</taxon>
        <taxon>Haloarcula</taxon>
    </lineage>
</organism>